<dbReference type="EMBL" id="UGSS01000002">
    <property type="protein sequence ID" value="SUB33465.1"/>
    <property type="molecule type" value="Genomic_DNA"/>
</dbReference>
<keyword evidence="2" id="KW-0449">Lipoprotein</keyword>
<gene>
    <name evidence="2" type="ORF">NCTC10699_01083</name>
</gene>
<evidence type="ECO:0000256" key="1">
    <source>
        <dbReference type="SAM" id="SignalP"/>
    </source>
</evidence>
<keyword evidence="1" id="KW-0732">Signal</keyword>
<feature type="chain" id="PRO_5016913305" evidence="1">
    <location>
        <begin position="24"/>
        <end position="106"/>
    </location>
</feature>
<organism evidence="2 3">
    <name type="scientific">[Pasteurella] mairii</name>
    <dbReference type="NCBI Taxonomy" id="757"/>
    <lineage>
        <taxon>Bacteria</taxon>
        <taxon>Pseudomonadati</taxon>
        <taxon>Pseudomonadota</taxon>
        <taxon>Gammaproteobacteria</taxon>
        <taxon>Pasteurellales</taxon>
        <taxon>Pasteurellaceae</taxon>
    </lineage>
</organism>
<accession>A0A379B4A4</accession>
<feature type="signal peptide" evidence="1">
    <location>
        <begin position="1"/>
        <end position="23"/>
    </location>
</feature>
<dbReference type="OrthoDB" id="5688244at2"/>
<sequence length="106" mass="11407">MKKAVLALAAVLSLGLAACSANKVEDNSYTGEVLFSAYEGNNLKLTIRKNNCDGLDGQIETFTITQPYDSDLVVGACVRVSQHEQGVIVDNISRSKSRVWASRSGQ</sequence>
<evidence type="ECO:0000313" key="2">
    <source>
        <dbReference type="EMBL" id="SUB33465.1"/>
    </source>
</evidence>
<dbReference type="AlphaFoldDB" id="A0A379B4A4"/>
<reference evidence="2 3" key="1">
    <citation type="submission" date="2018-06" db="EMBL/GenBank/DDBJ databases">
        <authorList>
            <consortium name="Pathogen Informatics"/>
            <person name="Doyle S."/>
        </authorList>
    </citation>
    <scope>NUCLEOTIDE SEQUENCE [LARGE SCALE GENOMIC DNA]</scope>
    <source>
        <strain evidence="2 3">NCTC10699</strain>
    </source>
</reference>
<protein>
    <submittedName>
        <fullName evidence="2">Putative lipoprotein</fullName>
    </submittedName>
</protein>
<dbReference type="PROSITE" id="PS51257">
    <property type="entry name" value="PROKAR_LIPOPROTEIN"/>
    <property type="match status" value="1"/>
</dbReference>
<proteinExistence type="predicted"/>
<keyword evidence="3" id="KW-1185">Reference proteome</keyword>
<evidence type="ECO:0000313" key="3">
    <source>
        <dbReference type="Proteomes" id="UP000254280"/>
    </source>
</evidence>
<dbReference type="Proteomes" id="UP000254280">
    <property type="component" value="Unassembled WGS sequence"/>
</dbReference>
<name>A0A379B4A4_9PAST</name>